<organism evidence="9">
    <name type="scientific">Thrips palmi</name>
    <name type="common">Melon thrips</name>
    <dbReference type="NCBI Taxonomy" id="161013"/>
    <lineage>
        <taxon>Eukaryota</taxon>
        <taxon>Metazoa</taxon>
        <taxon>Ecdysozoa</taxon>
        <taxon>Arthropoda</taxon>
        <taxon>Hexapoda</taxon>
        <taxon>Insecta</taxon>
        <taxon>Pterygota</taxon>
        <taxon>Neoptera</taxon>
        <taxon>Paraneoptera</taxon>
        <taxon>Thysanoptera</taxon>
        <taxon>Terebrantia</taxon>
        <taxon>Thripoidea</taxon>
        <taxon>Thripidae</taxon>
        <taxon>Thrips</taxon>
    </lineage>
</organism>
<dbReference type="InterPro" id="IPR010796">
    <property type="entry name" value="C2_B9-type_dom"/>
</dbReference>
<dbReference type="KEGG" id="tpal:117641398"/>
<accession>A0A6P8YCL0</accession>
<dbReference type="Pfam" id="PF07162">
    <property type="entry name" value="B9-C2"/>
    <property type="match status" value="1"/>
</dbReference>
<keyword evidence="3" id="KW-0970">Cilium biogenesis/degradation</keyword>
<gene>
    <name evidence="9" type="primary">LOC117641398</name>
</gene>
<dbReference type="PANTHER" id="PTHR12968">
    <property type="entry name" value="B9 DOMAIN-CONTAINING"/>
    <property type="match status" value="1"/>
</dbReference>
<dbReference type="InParanoid" id="A0A6P8YCL0"/>
<dbReference type="AlphaFoldDB" id="A0A6P8YCL0"/>
<protein>
    <recommendedName>
        <fullName evidence="7">B9 domain-containing protein 2</fullName>
    </recommendedName>
</protein>
<dbReference type="PANTHER" id="PTHR12968:SF2">
    <property type="entry name" value="B9 DOMAIN-CONTAINING PROTEIN 2"/>
    <property type="match status" value="1"/>
</dbReference>
<dbReference type="FunCoup" id="A0A6P8YCL0">
    <property type="interactions" value="42"/>
</dbReference>
<keyword evidence="5" id="KW-0966">Cell projection</keyword>
<dbReference type="CTD" id="80776"/>
<dbReference type="PROSITE" id="PS51381">
    <property type="entry name" value="C2_B9"/>
    <property type="match status" value="1"/>
</dbReference>
<evidence type="ECO:0000256" key="5">
    <source>
        <dbReference type="ARBA" id="ARBA00023273"/>
    </source>
</evidence>
<keyword evidence="8" id="KW-1185">Reference proteome</keyword>
<dbReference type="OrthoDB" id="184109at2759"/>
<dbReference type="GeneID" id="117641398"/>
<evidence type="ECO:0000256" key="1">
    <source>
        <dbReference type="ARBA" id="ARBA00004120"/>
    </source>
</evidence>
<evidence type="ECO:0000256" key="3">
    <source>
        <dbReference type="ARBA" id="ARBA00022794"/>
    </source>
</evidence>
<evidence type="ECO:0000313" key="8">
    <source>
        <dbReference type="Proteomes" id="UP000515158"/>
    </source>
</evidence>
<name>A0A6P8YCL0_THRPL</name>
<evidence type="ECO:0000256" key="7">
    <source>
        <dbReference type="ARBA" id="ARBA00039272"/>
    </source>
</evidence>
<comment type="similarity">
    <text evidence="6">Belongs to the B9D family.</text>
</comment>
<dbReference type="GO" id="GO:0036038">
    <property type="term" value="C:MKS complex"/>
    <property type="evidence" value="ECO:0007669"/>
    <property type="project" value="TreeGrafter"/>
</dbReference>
<dbReference type="RefSeq" id="XP_034234570.1">
    <property type="nucleotide sequence ID" value="XM_034378679.1"/>
</dbReference>
<evidence type="ECO:0000256" key="6">
    <source>
        <dbReference type="ARBA" id="ARBA00038411"/>
    </source>
</evidence>
<evidence type="ECO:0000256" key="4">
    <source>
        <dbReference type="ARBA" id="ARBA00023212"/>
    </source>
</evidence>
<sequence>MAELHVIGQIASASGFPSHNLFCKWGIHAGGGWRVIEGLTEGQTHVDNPSWQEAAVWCHPIDVHFATKGVQGWPKINLQIYHYDRFGRSEVYGYGFSFIPSSPGTHKVDVVTWRPIGSLTEQFKQHFLGGGAQLKSPDLVHSATDRYRLQTETMGTVHLELSVILRNFTKFGVET</sequence>
<dbReference type="Proteomes" id="UP000515158">
    <property type="component" value="Unplaced"/>
</dbReference>
<keyword evidence="4" id="KW-0206">Cytoskeleton</keyword>
<evidence type="ECO:0000256" key="2">
    <source>
        <dbReference type="ARBA" id="ARBA00022490"/>
    </source>
</evidence>
<comment type="subcellular location">
    <subcellularLocation>
        <location evidence="1">Cytoplasm</location>
        <location evidence="1">Cytoskeleton</location>
        <location evidence="1">Cilium basal body</location>
    </subcellularLocation>
</comment>
<proteinExistence type="inferred from homology"/>
<dbReference type="GO" id="GO:0060271">
    <property type="term" value="P:cilium assembly"/>
    <property type="evidence" value="ECO:0007669"/>
    <property type="project" value="TreeGrafter"/>
</dbReference>
<evidence type="ECO:0000313" key="9">
    <source>
        <dbReference type="RefSeq" id="XP_034234570.1"/>
    </source>
</evidence>
<keyword evidence="2" id="KW-0963">Cytoplasm</keyword>
<reference evidence="9" key="1">
    <citation type="submission" date="2025-08" db="UniProtKB">
        <authorList>
            <consortium name="RefSeq"/>
        </authorList>
    </citation>
    <scope>IDENTIFICATION</scope>
    <source>
        <tissue evidence="9">Total insect</tissue>
    </source>
</reference>